<reference evidence="2" key="1">
    <citation type="submission" date="2020-07" db="EMBL/GenBank/DDBJ databases">
        <title>Methanobacterium. sp. MethCan genome.</title>
        <authorList>
            <person name="Postec A."/>
            <person name="Quemeneur M."/>
        </authorList>
    </citation>
    <scope>NUCLEOTIDE SEQUENCE</scope>
    <source>
        <strain evidence="2">MethCAN</strain>
    </source>
</reference>
<dbReference type="RefSeq" id="WP_211532833.1">
    <property type="nucleotide sequence ID" value="NZ_CP058560.1"/>
</dbReference>
<accession>A0A8T8K5L6</accession>
<protein>
    <submittedName>
        <fullName evidence="2">Uncharacterized protein</fullName>
    </submittedName>
</protein>
<sequence>MDFLFLWPGLTLMVIILMLIRNRNNLNTHKVFEILLIPSLVLLVGFGSIWAFIGHFFLSAQIAASIGWPAGSPFQLEVAFANLAFGILGILCWKFRDNFWTATIIGVTTFYWGATYVHIMDIINTGNFAPGNAGIALYIDIIIPLILIILLIGYKKTLPQKK</sequence>
<feature type="transmembrane region" description="Helical" evidence="1">
    <location>
        <begin position="102"/>
        <end position="123"/>
    </location>
</feature>
<keyword evidence="1" id="KW-1133">Transmembrane helix</keyword>
<evidence type="ECO:0000256" key="1">
    <source>
        <dbReference type="SAM" id="Phobius"/>
    </source>
</evidence>
<feature type="transmembrane region" description="Helical" evidence="1">
    <location>
        <begin position="6"/>
        <end position="22"/>
    </location>
</feature>
<dbReference type="EMBL" id="CP058560">
    <property type="protein sequence ID" value="QUH23876.1"/>
    <property type="molecule type" value="Genomic_DNA"/>
</dbReference>
<organism evidence="2 3">
    <name type="scientific">Methanobacterium alkalithermotolerans</name>
    <dbReference type="NCBI Taxonomy" id="2731220"/>
    <lineage>
        <taxon>Archaea</taxon>
        <taxon>Methanobacteriati</taxon>
        <taxon>Methanobacteriota</taxon>
        <taxon>Methanomada group</taxon>
        <taxon>Methanobacteria</taxon>
        <taxon>Methanobacteriales</taxon>
        <taxon>Methanobacteriaceae</taxon>
        <taxon>Methanobacterium</taxon>
    </lineage>
</organism>
<keyword evidence="1" id="KW-0472">Membrane</keyword>
<feature type="transmembrane region" description="Helical" evidence="1">
    <location>
        <begin position="135"/>
        <end position="154"/>
    </location>
</feature>
<evidence type="ECO:0000313" key="3">
    <source>
        <dbReference type="Proteomes" id="UP000681041"/>
    </source>
</evidence>
<keyword evidence="3" id="KW-1185">Reference proteome</keyword>
<dbReference type="OrthoDB" id="70868at2157"/>
<dbReference type="AlphaFoldDB" id="A0A8T8K5L6"/>
<dbReference type="InterPro" id="IPR046740">
    <property type="entry name" value="DUF6790"/>
</dbReference>
<gene>
    <name evidence="2" type="ORF">HYG87_08975</name>
</gene>
<proteinExistence type="predicted"/>
<dbReference type="GeneID" id="64820894"/>
<dbReference type="Proteomes" id="UP000681041">
    <property type="component" value="Chromosome"/>
</dbReference>
<feature type="transmembrane region" description="Helical" evidence="1">
    <location>
        <begin position="34"/>
        <end position="58"/>
    </location>
</feature>
<evidence type="ECO:0000313" key="2">
    <source>
        <dbReference type="EMBL" id="QUH23876.1"/>
    </source>
</evidence>
<feature type="transmembrane region" description="Helical" evidence="1">
    <location>
        <begin position="78"/>
        <end position="95"/>
    </location>
</feature>
<keyword evidence="1" id="KW-0812">Transmembrane</keyword>
<dbReference type="Pfam" id="PF20589">
    <property type="entry name" value="DUF6790"/>
    <property type="match status" value="1"/>
</dbReference>
<name>A0A8T8K5L6_9EURY</name>
<dbReference type="KEGG" id="meme:HYG87_08975"/>